<sequence length="131" mass="15297">MGKIDFIVLLIIDYRLKMGYESEDCVCCYCNYTGHNISSDDNTYHNICRQCFLKICPRGLQDRTCADYYVSVAVNAICDFCEQKDICLYHVAVCKFCTDQMNPDNHEFKTHAHEHVSNDLHEHFMVDQYTS</sequence>
<dbReference type="AlphaFoldDB" id="A0A6C0BKE2"/>
<organism evidence="1">
    <name type="scientific">viral metagenome</name>
    <dbReference type="NCBI Taxonomy" id="1070528"/>
    <lineage>
        <taxon>unclassified sequences</taxon>
        <taxon>metagenomes</taxon>
        <taxon>organismal metagenomes</taxon>
    </lineage>
</organism>
<name>A0A6C0BKE2_9ZZZZ</name>
<accession>A0A6C0BKE2</accession>
<evidence type="ECO:0000313" key="1">
    <source>
        <dbReference type="EMBL" id="QHS92530.1"/>
    </source>
</evidence>
<reference evidence="1" key="1">
    <citation type="journal article" date="2020" name="Nature">
        <title>Giant virus diversity and host interactions through global metagenomics.</title>
        <authorList>
            <person name="Schulz F."/>
            <person name="Roux S."/>
            <person name="Paez-Espino D."/>
            <person name="Jungbluth S."/>
            <person name="Walsh D.A."/>
            <person name="Denef V.J."/>
            <person name="McMahon K.D."/>
            <person name="Konstantinidis K.T."/>
            <person name="Eloe-Fadrosh E.A."/>
            <person name="Kyrpides N.C."/>
            <person name="Woyke T."/>
        </authorList>
    </citation>
    <scope>NUCLEOTIDE SEQUENCE</scope>
    <source>
        <strain evidence="1">GVMAG-M-3300014204-73</strain>
    </source>
</reference>
<protein>
    <submittedName>
        <fullName evidence="1">Uncharacterized protein</fullName>
    </submittedName>
</protein>
<proteinExistence type="predicted"/>
<dbReference type="EMBL" id="MN739180">
    <property type="protein sequence ID" value="QHS92530.1"/>
    <property type="molecule type" value="Genomic_DNA"/>
</dbReference>